<dbReference type="RefSeq" id="WP_130512950.1">
    <property type="nucleotide sequence ID" value="NZ_SHKY01000001.1"/>
</dbReference>
<feature type="compositionally biased region" description="Low complexity" evidence="1">
    <location>
        <begin position="364"/>
        <end position="386"/>
    </location>
</feature>
<evidence type="ECO:0000313" key="3">
    <source>
        <dbReference type="EMBL" id="RZU54626.1"/>
    </source>
</evidence>
<evidence type="ECO:0000256" key="2">
    <source>
        <dbReference type="SAM" id="Phobius"/>
    </source>
</evidence>
<feature type="transmembrane region" description="Helical" evidence="2">
    <location>
        <begin position="76"/>
        <end position="93"/>
    </location>
</feature>
<dbReference type="EMBL" id="SHKY01000001">
    <property type="protein sequence ID" value="RZU54626.1"/>
    <property type="molecule type" value="Genomic_DNA"/>
</dbReference>
<organism evidence="3 4">
    <name type="scientific">Krasilnikovia cinnamomea</name>
    <dbReference type="NCBI Taxonomy" id="349313"/>
    <lineage>
        <taxon>Bacteria</taxon>
        <taxon>Bacillati</taxon>
        <taxon>Actinomycetota</taxon>
        <taxon>Actinomycetes</taxon>
        <taxon>Micromonosporales</taxon>
        <taxon>Micromonosporaceae</taxon>
        <taxon>Krasilnikovia</taxon>
    </lineage>
</organism>
<feature type="transmembrane region" description="Helical" evidence="2">
    <location>
        <begin position="183"/>
        <end position="204"/>
    </location>
</feature>
<proteinExistence type="predicted"/>
<feature type="compositionally biased region" description="Low complexity" evidence="1">
    <location>
        <begin position="257"/>
        <end position="278"/>
    </location>
</feature>
<protein>
    <submittedName>
        <fullName evidence="3">Uncharacterized protein</fullName>
    </submittedName>
</protein>
<sequence>MTTASKRERFRAWRRRRPFWGGLLLMLAGLELFLSANQTIGEMEVHVGPTGFLSYLLPALLLLCGLLVWFTPAQRLFYGIIGLLTALYSLVGLNLGGFFIGLILGILGGALTLAWAPRRPTRAITDDPTAGGPGHPADAPEQDTAITSRASTDDAATAILPAFTESEGEQQAPPSPRGSHRKMFVIALVPTAMTAAVMVAGSHLPASAEECPDGLPSRSTSAAASSTPARAAASRSAAAKAVPKTTAASTAAKAANAAGKTGATAKESTTPSSSAPASADDEESDHPVVDGIKDAAGAVVNGVGDLLGLGEEEKAADPAPSTSESSAPAPEPAPADTPTKDPAPAETPSAPADSKPAADPPAGEPSTAKTPTADPTPTNTPKPSTSDVPCLGPRVFKQASPDDLPGVSLKGGTLEGDSLTMYNSSYDGVTTVTTADGPVKVLKFSMTKSVTKPFELTVPEAGGHTTQISSSALTTEGNVRFYTPKFTGKLFGVIPVTFTPDSPPPLTLPVLWFTDVKIQLSYVRCDTLTADPIKLIEKA</sequence>
<dbReference type="InterPro" id="IPR046096">
    <property type="entry name" value="DUF6114"/>
</dbReference>
<accession>A0A4V2G804</accession>
<dbReference type="Proteomes" id="UP000292564">
    <property type="component" value="Unassembled WGS sequence"/>
</dbReference>
<feature type="transmembrane region" description="Helical" evidence="2">
    <location>
        <begin position="51"/>
        <end position="69"/>
    </location>
</feature>
<dbReference type="AlphaFoldDB" id="A0A4V2G804"/>
<name>A0A4V2G804_9ACTN</name>
<reference evidence="3 4" key="1">
    <citation type="submission" date="2019-02" db="EMBL/GenBank/DDBJ databases">
        <title>Sequencing the genomes of 1000 actinobacteria strains.</title>
        <authorList>
            <person name="Klenk H.-P."/>
        </authorList>
    </citation>
    <scope>NUCLEOTIDE SEQUENCE [LARGE SCALE GENOMIC DNA]</scope>
    <source>
        <strain evidence="3 4">DSM 45162</strain>
    </source>
</reference>
<feature type="region of interest" description="Disordered" evidence="1">
    <location>
        <begin position="257"/>
        <end position="288"/>
    </location>
</feature>
<comment type="caution">
    <text evidence="3">The sequence shown here is derived from an EMBL/GenBank/DDBJ whole genome shotgun (WGS) entry which is preliminary data.</text>
</comment>
<keyword evidence="4" id="KW-1185">Reference proteome</keyword>
<feature type="compositionally biased region" description="Low complexity" evidence="1">
    <location>
        <begin position="317"/>
        <end position="328"/>
    </location>
</feature>
<feature type="compositionally biased region" description="Low complexity" evidence="1">
    <location>
        <begin position="216"/>
        <end position="229"/>
    </location>
</feature>
<dbReference type="Pfam" id="PF19609">
    <property type="entry name" value="DUF6114"/>
    <property type="match status" value="1"/>
</dbReference>
<keyword evidence="2" id="KW-0812">Transmembrane</keyword>
<evidence type="ECO:0000313" key="4">
    <source>
        <dbReference type="Proteomes" id="UP000292564"/>
    </source>
</evidence>
<gene>
    <name evidence="3" type="ORF">EV385_6577</name>
</gene>
<feature type="region of interest" description="Disordered" evidence="1">
    <location>
        <begin position="207"/>
        <end position="229"/>
    </location>
</feature>
<dbReference type="OrthoDB" id="3535986at2"/>
<keyword evidence="2" id="KW-1133">Transmembrane helix</keyword>
<feature type="compositionally biased region" description="Low complexity" evidence="1">
    <location>
        <begin position="336"/>
        <end position="357"/>
    </location>
</feature>
<keyword evidence="2" id="KW-0472">Membrane</keyword>
<feature type="transmembrane region" description="Helical" evidence="2">
    <location>
        <begin position="99"/>
        <end position="116"/>
    </location>
</feature>
<feature type="region of interest" description="Disordered" evidence="1">
    <location>
        <begin position="313"/>
        <end position="416"/>
    </location>
</feature>
<evidence type="ECO:0000256" key="1">
    <source>
        <dbReference type="SAM" id="MobiDB-lite"/>
    </source>
</evidence>